<dbReference type="GO" id="GO:0006811">
    <property type="term" value="P:monoatomic ion transport"/>
    <property type="evidence" value="ECO:0007669"/>
    <property type="project" value="UniProtKB-KW"/>
</dbReference>
<evidence type="ECO:0000256" key="6">
    <source>
        <dbReference type="ARBA" id="ARBA00022729"/>
    </source>
</evidence>
<comment type="subcellular location">
    <subcellularLocation>
        <location evidence="1">Cell outer membrane</location>
        <topology evidence="1">Multi-pass membrane protein</topology>
    </subcellularLocation>
</comment>
<keyword evidence="3" id="KW-0813">Transport</keyword>
<organism evidence="13 14">
    <name type="scientific">Hydrogenophaga borbori</name>
    <dbReference type="NCBI Taxonomy" id="2294117"/>
    <lineage>
        <taxon>Bacteria</taxon>
        <taxon>Pseudomonadati</taxon>
        <taxon>Pseudomonadota</taxon>
        <taxon>Betaproteobacteria</taxon>
        <taxon>Burkholderiales</taxon>
        <taxon>Comamonadaceae</taxon>
        <taxon>Hydrogenophaga</taxon>
    </lineage>
</organism>
<dbReference type="EMBL" id="QVLS01000017">
    <property type="protein sequence ID" value="RFP76118.1"/>
    <property type="molecule type" value="Genomic_DNA"/>
</dbReference>
<keyword evidence="5" id="KW-0812">Transmembrane</keyword>
<gene>
    <name evidence="13" type="ORF">DY262_20280</name>
</gene>
<dbReference type="AlphaFoldDB" id="A0A372EE55"/>
<dbReference type="Proteomes" id="UP000261931">
    <property type="component" value="Unassembled WGS sequence"/>
</dbReference>
<feature type="domain" description="Porin" evidence="12">
    <location>
        <begin position="15"/>
        <end position="326"/>
    </location>
</feature>
<dbReference type="InterPro" id="IPR050298">
    <property type="entry name" value="Gram-neg_bact_OMP"/>
</dbReference>
<keyword evidence="8" id="KW-0626">Porin</keyword>
<keyword evidence="9" id="KW-0472">Membrane</keyword>
<dbReference type="Pfam" id="PF13609">
    <property type="entry name" value="Porin_4"/>
    <property type="match status" value="1"/>
</dbReference>
<dbReference type="InterPro" id="IPR023614">
    <property type="entry name" value="Porin_dom_sf"/>
</dbReference>
<evidence type="ECO:0000256" key="7">
    <source>
        <dbReference type="ARBA" id="ARBA00023065"/>
    </source>
</evidence>
<dbReference type="PANTHER" id="PTHR34501">
    <property type="entry name" value="PROTEIN YDDL-RELATED"/>
    <property type="match status" value="1"/>
</dbReference>
<dbReference type="InterPro" id="IPR033900">
    <property type="entry name" value="Gram_neg_porin_domain"/>
</dbReference>
<feature type="chain" id="PRO_5016919822" evidence="11">
    <location>
        <begin position="20"/>
        <end position="359"/>
    </location>
</feature>
<dbReference type="GO" id="GO:0015288">
    <property type="term" value="F:porin activity"/>
    <property type="evidence" value="ECO:0007669"/>
    <property type="project" value="UniProtKB-KW"/>
</dbReference>
<evidence type="ECO:0000256" key="11">
    <source>
        <dbReference type="SAM" id="SignalP"/>
    </source>
</evidence>
<sequence length="359" mass="37336">MKKISLIGAGLLAPALALAQGGAPAASSVQLYGRLDASINSVRYSATGAAPSRQNSFLSSDTSRWGIRGSEDLGAGLQAFFKLESGFNVDTGAQSNPAAYFNRETVVGLRDQRYGTLILGSQFTPNIAMSLRVDPFQRSGMGASLTLFQRGGAAGLLGYPAMHNNAVQYISPSFGGVVGKLMVASNEGASPFGNPSSLALEYSNKALYLGLVHDRLNSTGAAAGQPALASVKNQVTSLGASYDLKVVKLYGYLVKADVDGAPGMRGGYLGVKVPAGVGEINAVYQVRNVDDAANSDARLFAVQYMHPLSKRTSVYTSVGHQSNKGNAAFGLWPSRTEAGGGPAAGADVRGFQVGMRHVF</sequence>
<dbReference type="GO" id="GO:0046930">
    <property type="term" value="C:pore complex"/>
    <property type="evidence" value="ECO:0007669"/>
    <property type="project" value="UniProtKB-KW"/>
</dbReference>
<dbReference type="RefSeq" id="WP_116960885.1">
    <property type="nucleotide sequence ID" value="NZ_QVLS01000017.1"/>
</dbReference>
<evidence type="ECO:0000256" key="2">
    <source>
        <dbReference type="ARBA" id="ARBA00011233"/>
    </source>
</evidence>
<evidence type="ECO:0000256" key="3">
    <source>
        <dbReference type="ARBA" id="ARBA00022448"/>
    </source>
</evidence>
<reference evidence="13 14" key="1">
    <citation type="submission" date="2018-08" db="EMBL/GenBank/DDBJ databases">
        <title>Hydrogenophaga sp. LA-38 isolated from sludge.</title>
        <authorList>
            <person name="Im W.-T."/>
        </authorList>
    </citation>
    <scope>NUCLEOTIDE SEQUENCE [LARGE SCALE GENOMIC DNA]</scope>
    <source>
        <strain evidence="13 14">LA-38</strain>
    </source>
</reference>
<keyword evidence="4" id="KW-1134">Transmembrane beta strand</keyword>
<dbReference type="SUPFAM" id="SSF56935">
    <property type="entry name" value="Porins"/>
    <property type="match status" value="1"/>
</dbReference>
<evidence type="ECO:0000256" key="4">
    <source>
        <dbReference type="ARBA" id="ARBA00022452"/>
    </source>
</evidence>
<dbReference type="Gene3D" id="2.40.160.10">
    <property type="entry name" value="Porin"/>
    <property type="match status" value="1"/>
</dbReference>
<protein>
    <submittedName>
        <fullName evidence="13">Porin</fullName>
    </submittedName>
</protein>
<keyword evidence="14" id="KW-1185">Reference proteome</keyword>
<evidence type="ECO:0000256" key="5">
    <source>
        <dbReference type="ARBA" id="ARBA00022692"/>
    </source>
</evidence>
<dbReference type="GO" id="GO:0009279">
    <property type="term" value="C:cell outer membrane"/>
    <property type="evidence" value="ECO:0007669"/>
    <property type="project" value="UniProtKB-SubCell"/>
</dbReference>
<feature type="signal peptide" evidence="11">
    <location>
        <begin position="1"/>
        <end position="19"/>
    </location>
</feature>
<evidence type="ECO:0000313" key="13">
    <source>
        <dbReference type="EMBL" id="RFP76118.1"/>
    </source>
</evidence>
<evidence type="ECO:0000259" key="12">
    <source>
        <dbReference type="Pfam" id="PF13609"/>
    </source>
</evidence>
<name>A0A372EE55_9BURK</name>
<evidence type="ECO:0000256" key="10">
    <source>
        <dbReference type="ARBA" id="ARBA00023237"/>
    </source>
</evidence>
<keyword evidence="6 11" id="KW-0732">Signal</keyword>
<dbReference type="PANTHER" id="PTHR34501:SF9">
    <property type="entry name" value="MAJOR OUTER MEMBRANE PROTEIN P.IA"/>
    <property type="match status" value="1"/>
</dbReference>
<evidence type="ECO:0000256" key="9">
    <source>
        <dbReference type="ARBA" id="ARBA00023136"/>
    </source>
</evidence>
<proteinExistence type="predicted"/>
<evidence type="ECO:0000256" key="1">
    <source>
        <dbReference type="ARBA" id="ARBA00004571"/>
    </source>
</evidence>
<comment type="subunit">
    <text evidence="2">Homotrimer.</text>
</comment>
<accession>A0A372EE55</accession>
<evidence type="ECO:0000256" key="8">
    <source>
        <dbReference type="ARBA" id="ARBA00023114"/>
    </source>
</evidence>
<evidence type="ECO:0000313" key="14">
    <source>
        <dbReference type="Proteomes" id="UP000261931"/>
    </source>
</evidence>
<dbReference type="CDD" id="cd00342">
    <property type="entry name" value="gram_neg_porins"/>
    <property type="match status" value="1"/>
</dbReference>
<keyword evidence="10" id="KW-0998">Cell outer membrane</keyword>
<keyword evidence="7" id="KW-0406">Ion transport</keyword>
<comment type="caution">
    <text evidence="13">The sequence shown here is derived from an EMBL/GenBank/DDBJ whole genome shotgun (WGS) entry which is preliminary data.</text>
</comment>